<comment type="subcellular location">
    <subcellularLocation>
        <location evidence="1">Membrane</location>
        <topology evidence="1">Multi-pass membrane protein</topology>
    </subcellularLocation>
</comment>
<dbReference type="Bgee" id="ENSLACG00000000829">
    <property type="expression patterns" value="Expressed in pelvic fin"/>
</dbReference>
<evidence type="ECO:0000256" key="2">
    <source>
        <dbReference type="ARBA" id="ARBA00022448"/>
    </source>
</evidence>
<dbReference type="InterPro" id="IPR037272">
    <property type="entry name" value="SNS_sf"/>
</dbReference>
<dbReference type="PANTHER" id="PTHR11616:SF96">
    <property type="entry name" value="SODIUM- AND CHLORIDE-DEPENDENT CREATINE TRANSPORTER 1"/>
    <property type="match status" value="1"/>
</dbReference>
<dbReference type="AlphaFoldDB" id="H2ZU57"/>
<evidence type="ECO:0000256" key="5">
    <source>
        <dbReference type="ARBA" id="ARBA00023136"/>
    </source>
</evidence>
<evidence type="ECO:0000313" key="7">
    <source>
        <dbReference type="Ensembl" id="ENSLACP00000000928.1"/>
    </source>
</evidence>
<dbReference type="Pfam" id="PF00209">
    <property type="entry name" value="SNF"/>
    <property type="match status" value="1"/>
</dbReference>
<reference evidence="7" key="3">
    <citation type="submission" date="2025-09" db="UniProtKB">
        <authorList>
            <consortium name="Ensembl"/>
        </authorList>
    </citation>
    <scope>IDENTIFICATION</scope>
</reference>
<dbReference type="eggNOG" id="KOG3660">
    <property type="taxonomic scope" value="Eukaryota"/>
</dbReference>
<reference evidence="8" key="1">
    <citation type="submission" date="2011-08" db="EMBL/GenBank/DDBJ databases">
        <title>The draft genome of Latimeria chalumnae.</title>
        <authorList>
            <person name="Di Palma F."/>
            <person name="Alfoldi J."/>
            <person name="Johnson J."/>
            <person name="Berlin A."/>
            <person name="Gnerre S."/>
            <person name="Jaffe D."/>
            <person name="MacCallum I."/>
            <person name="Young S."/>
            <person name="Walker B.J."/>
            <person name="Lander E."/>
            <person name="Lindblad-Toh K."/>
        </authorList>
    </citation>
    <scope>NUCLEOTIDE SEQUENCE [LARGE SCALE GENOMIC DNA]</scope>
    <source>
        <strain evidence="8">Wild caught</strain>
    </source>
</reference>
<protein>
    <recommendedName>
        <fullName evidence="9">Solute carrier family 6 member 4</fullName>
    </recommendedName>
</protein>
<organism evidence="7 8">
    <name type="scientific">Latimeria chalumnae</name>
    <name type="common">Coelacanth</name>
    <dbReference type="NCBI Taxonomy" id="7897"/>
    <lineage>
        <taxon>Eukaryota</taxon>
        <taxon>Metazoa</taxon>
        <taxon>Chordata</taxon>
        <taxon>Craniata</taxon>
        <taxon>Vertebrata</taxon>
        <taxon>Euteleostomi</taxon>
        <taxon>Coelacanthiformes</taxon>
        <taxon>Coelacanthidae</taxon>
        <taxon>Latimeria</taxon>
    </lineage>
</organism>
<proteinExistence type="predicted"/>
<dbReference type="PROSITE" id="PS50267">
    <property type="entry name" value="NA_NEUROTRAN_SYMP_3"/>
    <property type="match status" value="1"/>
</dbReference>
<evidence type="ECO:0000256" key="3">
    <source>
        <dbReference type="ARBA" id="ARBA00022692"/>
    </source>
</evidence>
<dbReference type="InParanoid" id="H2ZU57"/>
<keyword evidence="2" id="KW-0813">Transport</keyword>
<keyword evidence="8" id="KW-1185">Reference proteome</keyword>
<evidence type="ECO:0000256" key="6">
    <source>
        <dbReference type="SAM" id="Phobius"/>
    </source>
</evidence>
<dbReference type="GO" id="GO:0005886">
    <property type="term" value="C:plasma membrane"/>
    <property type="evidence" value="ECO:0007669"/>
    <property type="project" value="TreeGrafter"/>
</dbReference>
<keyword evidence="5 6" id="KW-0472">Membrane</keyword>
<dbReference type="InterPro" id="IPR000175">
    <property type="entry name" value="Na/ntran_symport"/>
</dbReference>
<accession>H2ZU57</accession>
<keyword evidence="3 6" id="KW-0812">Transmembrane</keyword>
<dbReference type="PANTHER" id="PTHR11616">
    <property type="entry name" value="SODIUM/CHLORIDE DEPENDENT TRANSPORTER"/>
    <property type="match status" value="1"/>
</dbReference>
<name>H2ZU57_LATCH</name>
<dbReference type="EMBL" id="AFYH01273674">
    <property type="status" value="NOT_ANNOTATED_CDS"/>
    <property type="molecule type" value="Genomic_DNA"/>
</dbReference>
<dbReference type="Proteomes" id="UP000008672">
    <property type="component" value="Unassembled WGS sequence"/>
</dbReference>
<feature type="transmembrane region" description="Helical" evidence="6">
    <location>
        <begin position="6"/>
        <end position="25"/>
    </location>
</feature>
<dbReference type="Ensembl" id="ENSLACT00000000937.1">
    <property type="protein sequence ID" value="ENSLACP00000000928.1"/>
    <property type="gene ID" value="ENSLACG00000000829.1"/>
</dbReference>
<evidence type="ECO:0008006" key="9">
    <source>
        <dbReference type="Google" id="ProtNLM"/>
    </source>
</evidence>
<dbReference type="GO" id="GO:0005332">
    <property type="term" value="F:gamma-aminobutyric acid:sodium:chloride symporter activity"/>
    <property type="evidence" value="ECO:0007669"/>
    <property type="project" value="TreeGrafter"/>
</dbReference>
<reference evidence="7" key="2">
    <citation type="submission" date="2025-08" db="UniProtKB">
        <authorList>
            <consortium name="Ensembl"/>
        </authorList>
    </citation>
    <scope>IDENTIFICATION</scope>
</reference>
<keyword evidence="4 6" id="KW-1133">Transmembrane helix</keyword>
<evidence type="ECO:0000256" key="4">
    <source>
        <dbReference type="ARBA" id="ARBA00022989"/>
    </source>
</evidence>
<dbReference type="SUPFAM" id="SSF161070">
    <property type="entry name" value="SNF-like"/>
    <property type="match status" value="1"/>
</dbReference>
<sequence>GAFFVPYLLVTFVGGIPIFFMEVALGQFLKAGSINIWNIVPLFKG</sequence>
<dbReference type="HOGENOM" id="CLU_3210108_0_0_1"/>
<evidence type="ECO:0000313" key="8">
    <source>
        <dbReference type="Proteomes" id="UP000008672"/>
    </source>
</evidence>
<evidence type="ECO:0000256" key="1">
    <source>
        <dbReference type="ARBA" id="ARBA00004141"/>
    </source>
</evidence>